<proteinExistence type="predicted"/>
<feature type="transmembrane region" description="Helical" evidence="1">
    <location>
        <begin position="285"/>
        <end position="305"/>
    </location>
</feature>
<name>A0A318JS70_9BURK</name>
<dbReference type="AlphaFoldDB" id="A0A318JS70"/>
<dbReference type="RefSeq" id="WP_110255727.1">
    <property type="nucleotide sequence ID" value="NZ_QJKB01000004.1"/>
</dbReference>
<dbReference type="OrthoDB" id="478431at2"/>
<keyword evidence="1" id="KW-0472">Membrane</keyword>
<keyword evidence="4" id="KW-1185">Reference proteome</keyword>
<evidence type="ECO:0000313" key="4">
    <source>
        <dbReference type="Proteomes" id="UP000247792"/>
    </source>
</evidence>
<evidence type="ECO:0000256" key="2">
    <source>
        <dbReference type="SAM" id="SignalP"/>
    </source>
</evidence>
<feature type="transmembrane region" description="Helical" evidence="1">
    <location>
        <begin position="158"/>
        <end position="179"/>
    </location>
</feature>
<feature type="signal peptide" evidence="2">
    <location>
        <begin position="1"/>
        <end position="22"/>
    </location>
</feature>
<gene>
    <name evidence="3" type="ORF">DFR42_104183</name>
</gene>
<protein>
    <submittedName>
        <fullName evidence="3">Uncharacterized protein</fullName>
    </submittedName>
</protein>
<comment type="caution">
    <text evidence="3">The sequence shown here is derived from an EMBL/GenBank/DDBJ whole genome shotgun (WGS) entry which is preliminary data.</text>
</comment>
<feature type="transmembrane region" description="Helical" evidence="1">
    <location>
        <begin position="208"/>
        <end position="226"/>
    </location>
</feature>
<reference evidence="3 4" key="1">
    <citation type="submission" date="2018-05" db="EMBL/GenBank/DDBJ databases">
        <title>Genomic Encyclopedia of Type Strains, Phase IV (KMG-IV): sequencing the most valuable type-strain genomes for metagenomic binning, comparative biology and taxonomic classification.</title>
        <authorList>
            <person name="Goeker M."/>
        </authorList>
    </citation>
    <scope>NUCLEOTIDE SEQUENCE [LARGE SCALE GENOMIC DNA]</scope>
    <source>
        <strain evidence="3 4">DSM 19792</strain>
    </source>
</reference>
<evidence type="ECO:0000313" key="3">
    <source>
        <dbReference type="EMBL" id="PXX43182.1"/>
    </source>
</evidence>
<keyword evidence="1" id="KW-0812">Transmembrane</keyword>
<organism evidence="3 4">
    <name type="scientific">Undibacterium pigrum</name>
    <dbReference type="NCBI Taxonomy" id="401470"/>
    <lineage>
        <taxon>Bacteria</taxon>
        <taxon>Pseudomonadati</taxon>
        <taxon>Pseudomonadota</taxon>
        <taxon>Betaproteobacteria</taxon>
        <taxon>Burkholderiales</taxon>
        <taxon>Oxalobacteraceae</taxon>
        <taxon>Undibacterium</taxon>
    </lineage>
</organism>
<accession>A0A318JS70</accession>
<evidence type="ECO:0000256" key="1">
    <source>
        <dbReference type="SAM" id="Phobius"/>
    </source>
</evidence>
<dbReference type="Proteomes" id="UP000247792">
    <property type="component" value="Unassembled WGS sequence"/>
</dbReference>
<keyword evidence="2" id="KW-0732">Signal</keyword>
<feature type="chain" id="PRO_5016346293" evidence="2">
    <location>
        <begin position="23"/>
        <end position="372"/>
    </location>
</feature>
<keyword evidence="1" id="KW-1133">Transmembrane helix</keyword>
<dbReference type="EMBL" id="QJKB01000004">
    <property type="protein sequence ID" value="PXX43182.1"/>
    <property type="molecule type" value="Genomic_DNA"/>
</dbReference>
<sequence length="372" mass="40349">MPDFFKKLLCSVLLMFAATVQANVNNSASNSASNNVNTTVSKTDEPVPLHLNQSFQIAIPGVCSTVLKDQFNMVELRIGGVLTQLKPLDCNPDPGMNKLSFFLPQQDGNNSEVQREAMMGSPWRELKNNFRRDLPFSVSFNNGAGNTVLATGTFRYQILQPANIMIGFVFIIAVAFALLRLGRDSGMLRDTGTLPVIKRSYSLSRVQMAWWFFIVFASYVWLWIVQEGIPDISAQALGLMGIGSATYLTAAGVDSSKESEFGESGGFFDDIITDAQGIALYRFQLLVFNVLFGVLFFVYVIQHVSMPDFDGSILTLLGMSSGTYAGFKIPEKVPKPSGDDAAKASTIITDPVIVSGNNAANANVNASPGTAT</sequence>